<dbReference type="OrthoDB" id="6499973at2759"/>
<sequence>MAITPGDEDSSSGVGVAIPGLFRSRSLPHLYTGDGGSFSDTPQGVNGSGSNHHHHHHRGDPPGTTELRQLLTLKQHYYPEGGWGWVVLLTAFLVQLLTHGLHTASGVLLSETVNRFGREVAMPAETGSVENNNFVIIHCLSEEIINLSLMACLEQRRGVNSHEKATAQSDLNFIKRGEPETSEDHQNYGPKSPFTLTAVSKSNLIYILKLDPKSFCYVVWSSQRVSSVDYRTEVNGRLMRNQPEDFTSFPGTMYEANELHSSVWNSKLVAPINLQETCRSFSHHLSFSPHVNYAKLTLLFLASSETAIDIVL</sequence>
<name>A0A482X2Z2_LAOST</name>
<feature type="region of interest" description="Disordered" evidence="1">
    <location>
        <begin position="33"/>
        <end position="63"/>
    </location>
</feature>
<organism evidence="2 3">
    <name type="scientific">Laodelphax striatellus</name>
    <name type="common">Small brown planthopper</name>
    <name type="synonym">Delphax striatella</name>
    <dbReference type="NCBI Taxonomy" id="195883"/>
    <lineage>
        <taxon>Eukaryota</taxon>
        <taxon>Metazoa</taxon>
        <taxon>Ecdysozoa</taxon>
        <taxon>Arthropoda</taxon>
        <taxon>Hexapoda</taxon>
        <taxon>Insecta</taxon>
        <taxon>Pterygota</taxon>
        <taxon>Neoptera</taxon>
        <taxon>Paraneoptera</taxon>
        <taxon>Hemiptera</taxon>
        <taxon>Auchenorrhyncha</taxon>
        <taxon>Fulgoroidea</taxon>
        <taxon>Delphacidae</taxon>
        <taxon>Criomorphinae</taxon>
        <taxon>Laodelphax</taxon>
    </lineage>
</organism>
<gene>
    <name evidence="2" type="ORF">LSTR_LSTR002486</name>
</gene>
<dbReference type="InParanoid" id="A0A482X2Z2"/>
<keyword evidence="3" id="KW-1185">Reference proteome</keyword>
<dbReference type="AlphaFoldDB" id="A0A482X2Z2"/>
<reference evidence="2 3" key="1">
    <citation type="journal article" date="2017" name="Gigascience">
        <title>Genome sequence of the small brown planthopper, Laodelphax striatellus.</title>
        <authorList>
            <person name="Zhu J."/>
            <person name="Jiang F."/>
            <person name="Wang X."/>
            <person name="Yang P."/>
            <person name="Bao Y."/>
            <person name="Zhao W."/>
            <person name="Wang W."/>
            <person name="Lu H."/>
            <person name="Wang Q."/>
            <person name="Cui N."/>
            <person name="Li J."/>
            <person name="Chen X."/>
            <person name="Luo L."/>
            <person name="Yu J."/>
            <person name="Kang L."/>
            <person name="Cui F."/>
        </authorList>
    </citation>
    <scope>NUCLEOTIDE SEQUENCE [LARGE SCALE GENOMIC DNA]</scope>
    <source>
        <strain evidence="2">Lst14</strain>
    </source>
</reference>
<accession>A0A482X2Z2</accession>
<proteinExistence type="predicted"/>
<dbReference type="Proteomes" id="UP000291343">
    <property type="component" value="Unassembled WGS sequence"/>
</dbReference>
<comment type="caution">
    <text evidence="2">The sequence shown here is derived from an EMBL/GenBank/DDBJ whole genome shotgun (WGS) entry which is preliminary data.</text>
</comment>
<evidence type="ECO:0000256" key="1">
    <source>
        <dbReference type="SAM" id="MobiDB-lite"/>
    </source>
</evidence>
<evidence type="ECO:0000313" key="3">
    <source>
        <dbReference type="Proteomes" id="UP000291343"/>
    </source>
</evidence>
<dbReference type="EMBL" id="QKKF02019433">
    <property type="protein sequence ID" value="RZF40083.1"/>
    <property type="molecule type" value="Genomic_DNA"/>
</dbReference>
<evidence type="ECO:0000313" key="2">
    <source>
        <dbReference type="EMBL" id="RZF40083.1"/>
    </source>
</evidence>
<feature type="compositionally biased region" description="Polar residues" evidence="1">
    <location>
        <begin position="38"/>
        <end position="50"/>
    </location>
</feature>
<protein>
    <submittedName>
        <fullName evidence="2">Uncharacterized protein</fullName>
    </submittedName>
</protein>